<evidence type="ECO:0000313" key="2">
    <source>
        <dbReference type="Proteomes" id="UP000662074"/>
    </source>
</evidence>
<keyword evidence="2" id="KW-1185">Reference proteome</keyword>
<dbReference type="RefSeq" id="WP_188416084.1">
    <property type="nucleotide sequence ID" value="NZ_BMDO01000004.1"/>
</dbReference>
<proteinExistence type="predicted"/>
<comment type="caution">
    <text evidence="1">The sequence shown here is derived from an EMBL/GenBank/DDBJ whole genome shotgun (WGS) entry which is preliminary data.</text>
</comment>
<dbReference type="AlphaFoldDB" id="A0A917J8G5"/>
<evidence type="ECO:0000313" key="1">
    <source>
        <dbReference type="EMBL" id="GGI50698.1"/>
    </source>
</evidence>
<reference evidence="1" key="1">
    <citation type="journal article" date="2014" name="Int. J. Syst. Evol. Microbiol.">
        <title>Complete genome sequence of Corynebacterium casei LMG S-19264T (=DSM 44701T), isolated from a smear-ripened cheese.</title>
        <authorList>
            <consortium name="US DOE Joint Genome Institute (JGI-PGF)"/>
            <person name="Walter F."/>
            <person name="Albersmeier A."/>
            <person name="Kalinowski J."/>
            <person name="Ruckert C."/>
        </authorList>
    </citation>
    <scope>NUCLEOTIDE SEQUENCE</scope>
    <source>
        <strain evidence="1">CCM 8711</strain>
    </source>
</reference>
<gene>
    <name evidence="1" type="ORF">GCM10011425_19100</name>
</gene>
<reference evidence="1" key="2">
    <citation type="submission" date="2020-09" db="EMBL/GenBank/DDBJ databases">
        <authorList>
            <person name="Sun Q."/>
            <person name="Sedlacek I."/>
        </authorList>
    </citation>
    <scope>NUCLEOTIDE SEQUENCE</scope>
    <source>
        <strain evidence="1">CCM 8711</strain>
    </source>
</reference>
<dbReference type="EMBL" id="BMDO01000004">
    <property type="protein sequence ID" value="GGI50698.1"/>
    <property type="molecule type" value="Genomic_DNA"/>
</dbReference>
<dbReference type="Gene3D" id="3.90.1140.10">
    <property type="entry name" value="Cyclic phosphodiesterase"/>
    <property type="match status" value="1"/>
</dbReference>
<organism evidence="1 2">
    <name type="scientific">Mucilaginibacter galii</name>
    <dbReference type="NCBI Taxonomy" id="2005073"/>
    <lineage>
        <taxon>Bacteria</taxon>
        <taxon>Pseudomonadati</taxon>
        <taxon>Bacteroidota</taxon>
        <taxon>Sphingobacteriia</taxon>
        <taxon>Sphingobacteriales</taxon>
        <taxon>Sphingobacteriaceae</taxon>
        <taxon>Mucilaginibacter</taxon>
    </lineage>
</organism>
<accession>A0A917J8G5</accession>
<dbReference type="Pfam" id="PF13563">
    <property type="entry name" value="2_5_RNA_ligase2"/>
    <property type="match status" value="1"/>
</dbReference>
<dbReference type="InterPro" id="IPR009097">
    <property type="entry name" value="Cyclic_Pdiesterase"/>
</dbReference>
<dbReference type="Proteomes" id="UP000662074">
    <property type="component" value="Unassembled WGS sequence"/>
</dbReference>
<protein>
    <recommendedName>
        <fullName evidence="3">2'-5' RNA ligase family protein</fullName>
    </recommendedName>
</protein>
<dbReference type="SUPFAM" id="SSF55144">
    <property type="entry name" value="LigT-like"/>
    <property type="match status" value="1"/>
</dbReference>
<name>A0A917J8G5_9SPHI</name>
<evidence type="ECO:0008006" key="3">
    <source>
        <dbReference type="Google" id="ProtNLM"/>
    </source>
</evidence>
<sequence length="173" mass="19828">MPEAPLILTLTLNSASQQYFNSLRKAHFPPERNYLDAHLTLFHHLPQAEKAITEALENLTKHHSKIQLQVTGLKSIGNGVAFSMESAELQQIHKQLQTTWQPWLIPQDRQKLWPHITVQNKVNPDVAKQLKDVLELEFTPFEITGTGLTLFEYLGGPWKFIREYEFAGTDLSV</sequence>